<feature type="chain" id="PRO_5037161322" evidence="1">
    <location>
        <begin position="22"/>
        <end position="436"/>
    </location>
</feature>
<dbReference type="SUPFAM" id="SSF51695">
    <property type="entry name" value="PLC-like phosphodiesterases"/>
    <property type="match status" value="1"/>
</dbReference>
<proteinExistence type="predicted"/>
<feature type="domain" description="GP-PDE" evidence="2">
    <location>
        <begin position="190"/>
        <end position="431"/>
    </location>
</feature>
<dbReference type="PROSITE" id="PS51704">
    <property type="entry name" value="GP_PDE"/>
    <property type="match status" value="1"/>
</dbReference>
<organism evidence="3 4">
    <name type="scientific">Fibrella aquatilis</name>
    <dbReference type="NCBI Taxonomy" id="2817059"/>
    <lineage>
        <taxon>Bacteria</taxon>
        <taxon>Pseudomonadati</taxon>
        <taxon>Bacteroidota</taxon>
        <taxon>Cytophagia</taxon>
        <taxon>Cytophagales</taxon>
        <taxon>Spirosomataceae</taxon>
        <taxon>Fibrella</taxon>
    </lineage>
</organism>
<keyword evidence="4" id="KW-1185">Reference proteome</keyword>
<evidence type="ECO:0000313" key="4">
    <source>
        <dbReference type="Proteomes" id="UP000664795"/>
    </source>
</evidence>
<dbReference type="InterPro" id="IPR017946">
    <property type="entry name" value="PLC-like_Pdiesterase_TIM-brl"/>
</dbReference>
<keyword evidence="1" id="KW-0732">Signal</keyword>
<dbReference type="AlphaFoldDB" id="A0A939GBB7"/>
<evidence type="ECO:0000256" key="1">
    <source>
        <dbReference type="SAM" id="SignalP"/>
    </source>
</evidence>
<sequence>MRSVPVRFLPLLMLVASAAYIGEGCRTKYEEAVVIPQNLNAGLNVAGAKLLFSQTRKACEGVYSVSDGADVFGSEIAGKWSYVVKNGTDTTYHFSLFCEPRATYFVLEGRQVADSIIFIGYWRRLVNADVGTARFVVQRASGAKALLAPDCCQDLKPGDVVLNGLYGNGEGERKYPLTLSFNRKLNPTPFQIIAHRSGGRTSDLLPASENSVEIIRLAPELGATGVEFDIRQTKDGVPILYHDDQLNLRQTQKSGLIGPVENYTYKQLSSLVRLVNGEQIPTLEEGLTAVIDDTPLQTVWMDSKLIQDMPLIREIQKKYIAKAAAQGRKVSIYIGLPTETTLNQFEALDDHLTTPSLCELDTSIARRINAQVWAPRFTLGDPVESAKVMRAAGLKVFVWTLDVPDFIRQFIDKGSLDGILTNYSPVVAYYHYVQKP</sequence>
<evidence type="ECO:0000313" key="3">
    <source>
        <dbReference type="EMBL" id="MBO0933720.1"/>
    </source>
</evidence>
<comment type="caution">
    <text evidence="3">The sequence shown here is derived from an EMBL/GenBank/DDBJ whole genome shotgun (WGS) entry which is preliminary data.</text>
</comment>
<dbReference type="EMBL" id="JAFMYU010000022">
    <property type="protein sequence ID" value="MBO0933720.1"/>
    <property type="molecule type" value="Genomic_DNA"/>
</dbReference>
<reference evidence="3 4" key="1">
    <citation type="submission" date="2021-03" db="EMBL/GenBank/DDBJ databases">
        <title>Fibrella sp. HMF5036 genome sequencing and assembly.</title>
        <authorList>
            <person name="Kang H."/>
            <person name="Kim H."/>
            <person name="Bae S."/>
            <person name="Joh K."/>
        </authorList>
    </citation>
    <scope>NUCLEOTIDE SEQUENCE [LARGE SCALE GENOMIC DNA]</scope>
    <source>
        <strain evidence="3 4">HMF5036</strain>
    </source>
</reference>
<protein>
    <submittedName>
        <fullName evidence="3">Glycerophosphodiester phosphodiesterase</fullName>
    </submittedName>
</protein>
<evidence type="ECO:0000259" key="2">
    <source>
        <dbReference type="PROSITE" id="PS51704"/>
    </source>
</evidence>
<accession>A0A939GBB7</accession>
<dbReference type="RefSeq" id="WP_207337687.1">
    <property type="nucleotide sequence ID" value="NZ_JAFMYU010000022.1"/>
</dbReference>
<name>A0A939GBB7_9BACT</name>
<dbReference type="PANTHER" id="PTHR46211">
    <property type="entry name" value="GLYCEROPHOSPHORYL DIESTER PHOSPHODIESTERASE"/>
    <property type="match status" value="1"/>
</dbReference>
<dbReference type="Pfam" id="PF03009">
    <property type="entry name" value="GDPD"/>
    <property type="match status" value="1"/>
</dbReference>
<dbReference type="GO" id="GO:0008081">
    <property type="term" value="F:phosphoric diester hydrolase activity"/>
    <property type="evidence" value="ECO:0007669"/>
    <property type="project" value="InterPro"/>
</dbReference>
<dbReference type="Proteomes" id="UP000664795">
    <property type="component" value="Unassembled WGS sequence"/>
</dbReference>
<gene>
    <name evidence="3" type="ORF">J2I48_22120</name>
</gene>
<dbReference type="GO" id="GO:0006629">
    <property type="term" value="P:lipid metabolic process"/>
    <property type="evidence" value="ECO:0007669"/>
    <property type="project" value="InterPro"/>
</dbReference>
<dbReference type="InterPro" id="IPR030395">
    <property type="entry name" value="GP_PDE_dom"/>
</dbReference>
<dbReference type="Gene3D" id="3.20.20.190">
    <property type="entry name" value="Phosphatidylinositol (PI) phosphodiesterase"/>
    <property type="match status" value="1"/>
</dbReference>
<dbReference type="PANTHER" id="PTHR46211:SF14">
    <property type="entry name" value="GLYCEROPHOSPHODIESTER PHOSPHODIESTERASE"/>
    <property type="match status" value="1"/>
</dbReference>
<feature type="signal peptide" evidence="1">
    <location>
        <begin position="1"/>
        <end position="21"/>
    </location>
</feature>